<feature type="region of interest" description="Disordered" evidence="5">
    <location>
        <begin position="638"/>
        <end position="657"/>
    </location>
</feature>
<evidence type="ECO:0000313" key="9">
    <source>
        <dbReference type="Proteomes" id="UP000298416"/>
    </source>
</evidence>
<accession>A0A8X8Z754</accession>
<dbReference type="InterPro" id="IPR000270">
    <property type="entry name" value="PB1_dom"/>
</dbReference>
<dbReference type="PROSITE" id="PS51519">
    <property type="entry name" value="RWP_RK"/>
    <property type="match status" value="1"/>
</dbReference>
<dbReference type="Pfam" id="PF02042">
    <property type="entry name" value="RWP-RK"/>
    <property type="match status" value="1"/>
</dbReference>
<comment type="caution">
    <text evidence="8">The sequence shown here is derived from an EMBL/GenBank/DDBJ whole genome shotgun (WGS) entry which is preliminary data.</text>
</comment>
<dbReference type="Pfam" id="PF22922">
    <property type="entry name" value="GAF_NLP"/>
    <property type="match status" value="1"/>
</dbReference>
<feature type="compositionally biased region" description="Basic and acidic residues" evidence="5">
    <location>
        <begin position="638"/>
        <end position="647"/>
    </location>
</feature>
<keyword evidence="1" id="KW-0805">Transcription regulation</keyword>
<dbReference type="GO" id="GO:0003700">
    <property type="term" value="F:DNA-binding transcription factor activity"/>
    <property type="evidence" value="ECO:0007669"/>
    <property type="project" value="InterPro"/>
</dbReference>
<feature type="domain" description="PB1" evidence="7">
    <location>
        <begin position="685"/>
        <end position="760"/>
    </location>
</feature>
<dbReference type="Gene3D" id="3.10.20.90">
    <property type="entry name" value="Phosphatidylinositol 3-kinase Catalytic Subunit, Chain A, domain 1"/>
    <property type="match status" value="1"/>
</dbReference>
<reference evidence="8" key="2">
    <citation type="submission" date="2020-08" db="EMBL/GenBank/DDBJ databases">
        <title>Plant Genome Project.</title>
        <authorList>
            <person name="Zhang R.-G."/>
        </authorList>
    </citation>
    <scope>NUCLEOTIDE SEQUENCE</scope>
    <source>
        <strain evidence="8">Huo1</strain>
        <tissue evidence="8">Leaf</tissue>
    </source>
</reference>
<protein>
    <submittedName>
        <fullName evidence="8">Uncharacterized protein</fullName>
    </submittedName>
</protein>
<dbReference type="GO" id="GO:0003677">
    <property type="term" value="F:DNA binding"/>
    <property type="evidence" value="ECO:0007669"/>
    <property type="project" value="UniProtKB-KW"/>
</dbReference>
<keyword evidence="9" id="KW-1185">Reference proteome</keyword>
<evidence type="ECO:0000256" key="5">
    <source>
        <dbReference type="SAM" id="MobiDB-lite"/>
    </source>
</evidence>
<evidence type="ECO:0000256" key="1">
    <source>
        <dbReference type="ARBA" id="ARBA00023015"/>
    </source>
</evidence>
<sequence>MEGTMELDSDYPWSCNVELMNYEEHEEWPISSSNLPDHMFPSTNLSPLDEVNSMEGGYDDKVSFEGGAMALQEMDMDGVNYPNGKKRDVEGIVISRPLRPSLNEKLLKALHLCIRSFGRGALAQVWVPLRNGDECILSTAGQPYLHDGRLSEYREISRLFSFAAEPGASSLLGLPGRVFTSKAPEWTSNLMYYNKAEYLRVQHAVHHKVRGSIALPVFEGDSDKRSCCAVLEIVTTEEKSSFYSEMEHISRALQAVDLSSRQSSRLSPQSLSSNQRAALAEIKDILYAICRSHRLPLALTWIPNETAQVLFLEESTCYSTGECMEGFLHACASHFLEEGKGLVGKALKSNRPFFYPDVKEFHVSEYPLVHHARKLGLSAAIAIKLRSSYTGKEDYVVEFFLPVDIKGDNERLLLVRSILSNIETICTSLSKVEETMPEQPVINDELHSTKRYSKQTEKKRNTSEKNISLNVLQKYFSRSLKDAASSLGVCSTTLKRICRQHGIARWPFRKIKKVDRSLKKIQGMLESVPGVDLDRGRNLLLTGRTSLSEQRNVVGQSPVCEVIDVEREEEFLLDMEDVSNRCVCDGSKLAALDMSSSWPASLNTMPWMSTSMDPHELFLSQAGNNGWKACSIDEIEKGTTRTSKEASSDVTDSQHVSESVLSMNVGSSSSGSFDETTHVRRDGAIITVKATDGENIVRFKFVPSAGCFELYSEVAKRFELGTGEFQLRYLDDEEEWVLLVTDSDLVECVEVLELLHTRTVKFRVSRSRRN</sequence>
<dbReference type="InterPro" id="IPR053793">
    <property type="entry name" value="PB1-like"/>
</dbReference>
<dbReference type="SMART" id="SM00666">
    <property type="entry name" value="PB1"/>
    <property type="match status" value="1"/>
</dbReference>
<proteinExistence type="predicted"/>
<name>A0A8X8Z754_SALSN</name>
<dbReference type="InterPro" id="IPR045012">
    <property type="entry name" value="NLP"/>
</dbReference>
<dbReference type="Pfam" id="PF00564">
    <property type="entry name" value="PB1"/>
    <property type="match status" value="1"/>
</dbReference>
<evidence type="ECO:0000256" key="3">
    <source>
        <dbReference type="ARBA" id="ARBA00023163"/>
    </source>
</evidence>
<evidence type="ECO:0000313" key="8">
    <source>
        <dbReference type="EMBL" id="KAG6393659.1"/>
    </source>
</evidence>
<dbReference type="PANTHER" id="PTHR32002:SF41">
    <property type="entry name" value="PROTEIN NLP8"/>
    <property type="match status" value="1"/>
</dbReference>
<keyword evidence="4" id="KW-0539">Nucleus</keyword>
<evidence type="ECO:0000256" key="4">
    <source>
        <dbReference type="ARBA" id="ARBA00023242"/>
    </source>
</evidence>
<keyword evidence="3" id="KW-0804">Transcription</keyword>
<dbReference type="PANTHER" id="PTHR32002">
    <property type="entry name" value="PROTEIN NLP8"/>
    <property type="match status" value="1"/>
</dbReference>
<evidence type="ECO:0000259" key="6">
    <source>
        <dbReference type="PROSITE" id="PS51519"/>
    </source>
</evidence>
<reference evidence="8" key="1">
    <citation type="submission" date="2018-01" db="EMBL/GenBank/DDBJ databases">
        <authorList>
            <person name="Mao J.F."/>
        </authorList>
    </citation>
    <scope>NUCLEOTIDE SEQUENCE</scope>
    <source>
        <strain evidence="8">Huo1</strain>
        <tissue evidence="8">Leaf</tissue>
    </source>
</reference>
<dbReference type="InterPro" id="IPR055081">
    <property type="entry name" value="NLP1-9_GAF"/>
</dbReference>
<dbReference type="Proteomes" id="UP000298416">
    <property type="component" value="Unassembled WGS sequence"/>
</dbReference>
<gene>
    <name evidence="8" type="ORF">SASPL_147904</name>
</gene>
<keyword evidence="2" id="KW-0238">DNA-binding</keyword>
<dbReference type="InterPro" id="IPR003035">
    <property type="entry name" value="RWP-RK_dom"/>
</dbReference>
<dbReference type="AlphaFoldDB" id="A0A8X8Z754"/>
<evidence type="ECO:0000259" key="7">
    <source>
        <dbReference type="PROSITE" id="PS51745"/>
    </source>
</evidence>
<organism evidence="8">
    <name type="scientific">Salvia splendens</name>
    <name type="common">Scarlet sage</name>
    <dbReference type="NCBI Taxonomy" id="180675"/>
    <lineage>
        <taxon>Eukaryota</taxon>
        <taxon>Viridiplantae</taxon>
        <taxon>Streptophyta</taxon>
        <taxon>Embryophyta</taxon>
        <taxon>Tracheophyta</taxon>
        <taxon>Spermatophyta</taxon>
        <taxon>Magnoliopsida</taxon>
        <taxon>eudicotyledons</taxon>
        <taxon>Gunneridae</taxon>
        <taxon>Pentapetalae</taxon>
        <taxon>asterids</taxon>
        <taxon>lamiids</taxon>
        <taxon>Lamiales</taxon>
        <taxon>Lamiaceae</taxon>
        <taxon>Nepetoideae</taxon>
        <taxon>Mentheae</taxon>
        <taxon>Salviinae</taxon>
        <taxon>Salvia</taxon>
        <taxon>Salvia subgen. Calosphace</taxon>
        <taxon>core Calosphace</taxon>
    </lineage>
</organism>
<evidence type="ECO:0000256" key="2">
    <source>
        <dbReference type="ARBA" id="ARBA00023125"/>
    </source>
</evidence>
<dbReference type="EMBL" id="PNBA02000018">
    <property type="protein sequence ID" value="KAG6393659.1"/>
    <property type="molecule type" value="Genomic_DNA"/>
</dbReference>
<dbReference type="SUPFAM" id="SSF54277">
    <property type="entry name" value="CAD &amp; PB1 domains"/>
    <property type="match status" value="1"/>
</dbReference>
<feature type="domain" description="RWP-RK" evidence="6">
    <location>
        <begin position="453"/>
        <end position="534"/>
    </location>
</feature>
<dbReference type="PROSITE" id="PS51745">
    <property type="entry name" value="PB1"/>
    <property type="match status" value="1"/>
</dbReference>